<dbReference type="Proteomes" id="UP001501153">
    <property type="component" value="Unassembled WGS sequence"/>
</dbReference>
<dbReference type="PANTHER" id="PTHR34978:SF3">
    <property type="entry name" value="SLR0241 PROTEIN"/>
    <property type="match status" value="1"/>
</dbReference>
<dbReference type="InterPro" id="IPR008756">
    <property type="entry name" value="Peptidase_M56"/>
</dbReference>
<sequence length="488" mass="52087">MLTSLLLYLAEASFCLAVFALAYRLLLARLSTFGANRAYLLGSMTASLLLPLLAFPGLSLLFPVAAEPGVGPLPLSWQLAPSVAPAPQAPGAASPDLAALLVPALALIYLLGALAKLWGAGRNVRSLLALARRHPRTNMGGFTIVELPAPSLPAFSFGRLVFLSPLHAGLSARERQLLLQHEQVHVQQRHTADLLFAEALGVLLWFNGLLPYFKTQLKAVHEYLADEAVARTQGSPLGYGELLIKLAASQPPFALAHAFAGKQIFLRIHMLTQPTSTTMQKLRFLLVLPVFAFAWAATACAGSPAADATGPAAVTAAPSAVTGRIGRISWQGNTFLSTAELDQALGLKPGDAYDSAAVARRLSFDPQGQDLTSRYMDNGYLFFSVTPSATRQADGSTDLTFSIVEGRPARIGTLSVSGNRKTSAASVLQLTPLRAGDVFSRAKLLEAQRVLARQGKFNPEKIGINPRPVMRPNQATDLVDIELTVVEL</sequence>
<feature type="domain" description="POTRA" evidence="4">
    <location>
        <begin position="409"/>
        <end position="488"/>
    </location>
</feature>
<gene>
    <name evidence="5" type="ORF">GCM10023185_16670</name>
</gene>
<dbReference type="InterPro" id="IPR010827">
    <property type="entry name" value="BamA/TamA_POTRA"/>
</dbReference>
<evidence type="ECO:0000256" key="1">
    <source>
        <dbReference type="ARBA" id="ARBA00004370"/>
    </source>
</evidence>
<feature type="transmembrane region" description="Helical" evidence="3">
    <location>
        <begin position="194"/>
        <end position="213"/>
    </location>
</feature>
<dbReference type="CDD" id="cd07341">
    <property type="entry name" value="M56_BlaR1_MecR1_like"/>
    <property type="match status" value="1"/>
</dbReference>
<evidence type="ECO:0000256" key="3">
    <source>
        <dbReference type="SAM" id="Phobius"/>
    </source>
</evidence>
<reference evidence="6" key="1">
    <citation type="journal article" date="2019" name="Int. J. Syst. Evol. Microbiol.">
        <title>The Global Catalogue of Microorganisms (GCM) 10K type strain sequencing project: providing services to taxonomists for standard genome sequencing and annotation.</title>
        <authorList>
            <consortium name="The Broad Institute Genomics Platform"/>
            <consortium name="The Broad Institute Genome Sequencing Center for Infectious Disease"/>
            <person name="Wu L."/>
            <person name="Ma J."/>
        </authorList>
    </citation>
    <scope>NUCLEOTIDE SEQUENCE [LARGE SCALE GENOMIC DNA]</scope>
    <source>
        <strain evidence="6">JCM 17923</strain>
    </source>
</reference>
<keyword evidence="6" id="KW-1185">Reference proteome</keyword>
<dbReference type="InterPro" id="IPR034746">
    <property type="entry name" value="POTRA"/>
</dbReference>
<feature type="domain" description="POTRA" evidence="4">
    <location>
        <begin position="323"/>
        <end position="406"/>
    </location>
</feature>
<evidence type="ECO:0000313" key="6">
    <source>
        <dbReference type="Proteomes" id="UP001501153"/>
    </source>
</evidence>
<feature type="transmembrane region" description="Helical" evidence="3">
    <location>
        <begin position="6"/>
        <end position="26"/>
    </location>
</feature>
<feature type="transmembrane region" description="Helical" evidence="3">
    <location>
        <begin position="139"/>
        <end position="162"/>
    </location>
</feature>
<keyword evidence="2 3" id="KW-0472">Membrane</keyword>
<organism evidence="5 6">
    <name type="scientific">Hymenobacter saemangeumensis</name>
    <dbReference type="NCBI Taxonomy" id="1084522"/>
    <lineage>
        <taxon>Bacteria</taxon>
        <taxon>Pseudomonadati</taxon>
        <taxon>Bacteroidota</taxon>
        <taxon>Cytophagia</taxon>
        <taxon>Cytophagales</taxon>
        <taxon>Hymenobacteraceae</taxon>
        <taxon>Hymenobacter</taxon>
    </lineage>
</organism>
<protein>
    <recommendedName>
        <fullName evidence="4">POTRA domain-containing protein</fullName>
    </recommendedName>
</protein>
<feature type="transmembrane region" description="Helical" evidence="3">
    <location>
        <begin position="38"/>
        <end position="66"/>
    </location>
</feature>
<accession>A0ABP8IAE5</accession>
<dbReference type="Gene3D" id="3.10.20.310">
    <property type="entry name" value="membrane protein fhac"/>
    <property type="match status" value="2"/>
</dbReference>
<dbReference type="InterPro" id="IPR052173">
    <property type="entry name" value="Beta-lactam_resp_regulator"/>
</dbReference>
<dbReference type="Pfam" id="PF05569">
    <property type="entry name" value="Peptidase_M56"/>
    <property type="match status" value="1"/>
</dbReference>
<dbReference type="PANTHER" id="PTHR34978">
    <property type="entry name" value="POSSIBLE SENSOR-TRANSDUCER PROTEIN BLAR"/>
    <property type="match status" value="1"/>
</dbReference>
<keyword evidence="3" id="KW-0812">Transmembrane</keyword>
<dbReference type="Pfam" id="PF07244">
    <property type="entry name" value="POTRA"/>
    <property type="match status" value="2"/>
</dbReference>
<evidence type="ECO:0000313" key="5">
    <source>
        <dbReference type="EMBL" id="GAA4354651.1"/>
    </source>
</evidence>
<dbReference type="PROSITE" id="PS51779">
    <property type="entry name" value="POTRA"/>
    <property type="match status" value="2"/>
</dbReference>
<proteinExistence type="predicted"/>
<feature type="transmembrane region" description="Helical" evidence="3">
    <location>
        <begin position="97"/>
        <end position="118"/>
    </location>
</feature>
<feature type="transmembrane region" description="Helical" evidence="3">
    <location>
        <begin position="284"/>
        <end position="306"/>
    </location>
</feature>
<comment type="caution">
    <text evidence="5">The sequence shown here is derived from an EMBL/GenBank/DDBJ whole genome shotgun (WGS) entry which is preliminary data.</text>
</comment>
<dbReference type="EMBL" id="BAABGZ010000017">
    <property type="protein sequence ID" value="GAA4354651.1"/>
    <property type="molecule type" value="Genomic_DNA"/>
</dbReference>
<comment type="subcellular location">
    <subcellularLocation>
        <location evidence="1">Membrane</location>
    </subcellularLocation>
</comment>
<name>A0ABP8IAE5_9BACT</name>
<evidence type="ECO:0000256" key="2">
    <source>
        <dbReference type="ARBA" id="ARBA00023136"/>
    </source>
</evidence>
<evidence type="ECO:0000259" key="4">
    <source>
        <dbReference type="PROSITE" id="PS51779"/>
    </source>
</evidence>
<keyword evidence="3" id="KW-1133">Transmembrane helix</keyword>